<organism evidence="10 11">
    <name type="scientific">Labrys wisconsinensis</name>
    <dbReference type="NCBI Taxonomy" id="425677"/>
    <lineage>
        <taxon>Bacteria</taxon>
        <taxon>Pseudomonadati</taxon>
        <taxon>Pseudomonadota</taxon>
        <taxon>Alphaproteobacteria</taxon>
        <taxon>Hyphomicrobiales</taxon>
        <taxon>Xanthobacteraceae</taxon>
        <taxon>Labrys</taxon>
    </lineage>
</organism>
<dbReference type="InterPro" id="IPR051263">
    <property type="entry name" value="C-type_cytochrome_biogenesis"/>
</dbReference>
<gene>
    <name evidence="10" type="ORF">QO011_002750</name>
</gene>
<proteinExistence type="inferred from homology"/>
<keyword evidence="6 7" id="KW-0408">Iron</keyword>
<keyword evidence="7" id="KW-0472">Membrane</keyword>
<feature type="compositionally biased region" description="Basic and acidic residues" evidence="8">
    <location>
        <begin position="153"/>
        <end position="165"/>
    </location>
</feature>
<evidence type="ECO:0000256" key="8">
    <source>
        <dbReference type="SAM" id="MobiDB-lite"/>
    </source>
</evidence>
<accession>A0ABU0J649</accession>
<name>A0ABU0J649_9HYPH</name>
<evidence type="ECO:0000256" key="6">
    <source>
        <dbReference type="ARBA" id="ARBA00023004"/>
    </source>
</evidence>
<keyword evidence="5" id="KW-0201">Cytochrome c-type biogenesis</keyword>
<evidence type="ECO:0000256" key="5">
    <source>
        <dbReference type="ARBA" id="ARBA00022748"/>
    </source>
</evidence>
<dbReference type="Pfam" id="PF03918">
    <property type="entry name" value="CcmH"/>
    <property type="match status" value="1"/>
</dbReference>
<evidence type="ECO:0000256" key="1">
    <source>
        <dbReference type="ARBA" id="ARBA00010342"/>
    </source>
</evidence>
<keyword evidence="11" id="KW-1185">Reference proteome</keyword>
<feature type="domain" description="CcmH/CycL/Ccl2/NrfF N-terminal" evidence="9">
    <location>
        <begin position="24"/>
        <end position="161"/>
    </location>
</feature>
<protein>
    <recommendedName>
        <fullName evidence="7">Cytochrome c-type biogenesis protein</fullName>
    </recommendedName>
</protein>
<dbReference type="InterPro" id="IPR005616">
    <property type="entry name" value="CcmH/CycL/Ccl2/NrfF_N"/>
</dbReference>
<sequence>MVLRRTFRGGLRRAGGQGLAAVLLAAAVLASPALAVQPDEMLKQPALEARARALSAELRCMVCQNQSIDDSDAPLAKDLRILVRERLVAGDSDAQVKDFLVQRYGDFILLKPPLEWRTVILWTAPFALLLAGLAGALVAARRRQAAPSPLTDEEQRRLDEIVGRP</sequence>
<dbReference type="RefSeq" id="WP_307272726.1">
    <property type="nucleotide sequence ID" value="NZ_JAUSVX010000004.1"/>
</dbReference>
<keyword evidence="2 7" id="KW-0349">Heme</keyword>
<evidence type="ECO:0000256" key="3">
    <source>
        <dbReference type="ARBA" id="ARBA00022723"/>
    </source>
</evidence>
<evidence type="ECO:0000313" key="10">
    <source>
        <dbReference type="EMBL" id="MDQ0469734.1"/>
    </source>
</evidence>
<dbReference type="PANTHER" id="PTHR47870:SF1">
    <property type="entry name" value="CYTOCHROME C-TYPE BIOGENESIS PROTEIN CCMH"/>
    <property type="match status" value="1"/>
</dbReference>
<comment type="similarity">
    <text evidence="1 7">Belongs to the CcmH/CycL/Ccl2/NrfF family.</text>
</comment>
<comment type="caution">
    <text evidence="10">The sequence shown here is derived from an EMBL/GenBank/DDBJ whole genome shotgun (WGS) entry which is preliminary data.</text>
</comment>
<dbReference type="Proteomes" id="UP001242480">
    <property type="component" value="Unassembled WGS sequence"/>
</dbReference>
<dbReference type="InterPro" id="IPR038297">
    <property type="entry name" value="CcmH/CycL/NrfF/Ccl2_sf"/>
</dbReference>
<evidence type="ECO:0000259" key="9">
    <source>
        <dbReference type="Pfam" id="PF03918"/>
    </source>
</evidence>
<evidence type="ECO:0000256" key="4">
    <source>
        <dbReference type="ARBA" id="ARBA00022729"/>
    </source>
</evidence>
<feature type="transmembrane region" description="Helical" evidence="7">
    <location>
        <begin position="119"/>
        <end position="140"/>
    </location>
</feature>
<comment type="function">
    <text evidence="7">Possible subunit of a heme lyase.</text>
</comment>
<feature type="region of interest" description="Disordered" evidence="8">
    <location>
        <begin position="146"/>
        <end position="165"/>
    </location>
</feature>
<dbReference type="CDD" id="cd16378">
    <property type="entry name" value="CcmH_N"/>
    <property type="match status" value="1"/>
</dbReference>
<reference evidence="10 11" key="1">
    <citation type="submission" date="2023-07" db="EMBL/GenBank/DDBJ databases">
        <title>Genomic Encyclopedia of Type Strains, Phase IV (KMG-IV): sequencing the most valuable type-strain genomes for metagenomic binning, comparative biology and taxonomic classification.</title>
        <authorList>
            <person name="Goeker M."/>
        </authorList>
    </citation>
    <scope>NUCLEOTIDE SEQUENCE [LARGE SCALE GENOMIC DNA]</scope>
    <source>
        <strain evidence="10 11">DSM 19619</strain>
    </source>
</reference>
<evidence type="ECO:0000313" key="11">
    <source>
        <dbReference type="Proteomes" id="UP001242480"/>
    </source>
</evidence>
<keyword evidence="3 7" id="KW-0479">Metal-binding</keyword>
<evidence type="ECO:0000256" key="7">
    <source>
        <dbReference type="RuleBase" id="RU364112"/>
    </source>
</evidence>
<keyword evidence="4 7" id="KW-0732">Signal</keyword>
<dbReference type="EMBL" id="JAUSVX010000004">
    <property type="protein sequence ID" value="MDQ0469734.1"/>
    <property type="molecule type" value="Genomic_DNA"/>
</dbReference>
<evidence type="ECO:0000256" key="2">
    <source>
        <dbReference type="ARBA" id="ARBA00022617"/>
    </source>
</evidence>
<dbReference type="PANTHER" id="PTHR47870">
    <property type="entry name" value="CYTOCHROME C-TYPE BIOGENESIS PROTEIN CCMH"/>
    <property type="match status" value="1"/>
</dbReference>
<keyword evidence="7" id="KW-1133">Transmembrane helix</keyword>
<dbReference type="Gene3D" id="1.10.8.640">
    <property type="entry name" value="Cytochrome C biogenesis protein"/>
    <property type="match status" value="1"/>
</dbReference>
<keyword evidence="7" id="KW-0812">Transmembrane</keyword>